<dbReference type="InterPro" id="IPR044248">
    <property type="entry name" value="DPH3/4-like"/>
</dbReference>
<dbReference type="InterPro" id="IPR001623">
    <property type="entry name" value="DnaJ_domain"/>
</dbReference>
<dbReference type="SUPFAM" id="SSF46565">
    <property type="entry name" value="Chaperone J-domain"/>
    <property type="match status" value="1"/>
</dbReference>
<comment type="similarity">
    <text evidence="4">Belongs to the DPH4 family.</text>
</comment>
<dbReference type="AlphaFoldDB" id="A0A1E4T307"/>
<dbReference type="GO" id="GO:0017183">
    <property type="term" value="P:protein histidyl modification to diphthamide"/>
    <property type="evidence" value="ECO:0007669"/>
    <property type="project" value="UniProtKB-UniPathway"/>
</dbReference>
<keyword evidence="9" id="KW-0408">Iron</keyword>
<gene>
    <name evidence="13" type="ORF">CANARDRAFT_6635</name>
</gene>
<feature type="domain" description="J" evidence="11">
    <location>
        <begin position="12"/>
        <end position="86"/>
    </location>
</feature>
<dbReference type="PANTHER" id="PTHR21454:SF46">
    <property type="entry name" value="DIPHTHAMIDE BIOSYNTHESIS PROTEIN 4"/>
    <property type="match status" value="1"/>
</dbReference>
<dbReference type="PROSITE" id="PS50076">
    <property type="entry name" value="DNAJ_2"/>
    <property type="match status" value="1"/>
</dbReference>
<dbReference type="PROSITE" id="PS51074">
    <property type="entry name" value="DPH_MB"/>
    <property type="match status" value="1"/>
</dbReference>
<evidence type="ECO:0000313" key="14">
    <source>
        <dbReference type="Proteomes" id="UP000094801"/>
    </source>
</evidence>
<evidence type="ECO:0000256" key="2">
    <source>
        <dbReference type="ARBA" id="ARBA00004123"/>
    </source>
</evidence>
<dbReference type="PRINTS" id="PR00625">
    <property type="entry name" value="JDOMAIN"/>
</dbReference>
<evidence type="ECO:0000256" key="3">
    <source>
        <dbReference type="ARBA" id="ARBA00004496"/>
    </source>
</evidence>
<evidence type="ECO:0000256" key="7">
    <source>
        <dbReference type="ARBA" id="ARBA00022723"/>
    </source>
</evidence>
<evidence type="ECO:0000256" key="1">
    <source>
        <dbReference type="ARBA" id="ARBA00003474"/>
    </source>
</evidence>
<keyword evidence="7" id="KW-0479">Metal-binding</keyword>
<dbReference type="UniPathway" id="UPA00559"/>
<keyword evidence="10" id="KW-0539">Nucleus</keyword>
<evidence type="ECO:0000256" key="9">
    <source>
        <dbReference type="ARBA" id="ARBA00023004"/>
    </source>
</evidence>
<evidence type="ECO:0000259" key="12">
    <source>
        <dbReference type="PROSITE" id="PS51074"/>
    </source>
</evidence>
<keyword evidence="14" id="KW-1185">Reference proteome</keyword>
<dbReference type="Gene3D" id="1.10.287.110">
    <property type="entry name" value="DnaJ domain"/>
    <property type="match status" value="1"/>
</dbReference>
<dbReference type="PANTHER" id="PTHR21454">
    <property type="entry name" value="DPH3 HOMOLOG-RELATED"/>
    <property type="match status" value="1"/>
</dbReference>
<proteinExistence type="inferred from homology"/>
<dbReference type="Pfam" id="PF00226">
    <property type="entry name" value="DnaJ"/>
    <property type="match status" value="1"/>
</dbReference>
<keyword evidence="6" id="KW-0963">Cytoplasm</keyword>
<evidence type="ECO:0000313" key="13">
    <source>
        <dbReference type="EMBL" id="ODV86140.1"/>
    </source>
</evidence>
<dbReference type="InterPro" id="IPR036671">
    <property type="entry name" value="DPH_MB_sf"/>
</dbReference>
<evidence type="ECO:0000256" key="10">
    <source>
        <dbReference type="ARBA" id="ARBA00023242"/>
    </source>
</evidence>
<dbReference type="STRING" id="983967.A0A1E4T307"/>
<dbReference type="EMBL" id="KV453850">
    <property type="protein sequence ID" value="ODV86140.1"/>
    <property type="molecule type" value="Genomic_DNA"/>
</dbReference>
<evidence type="ECO:0000256" key="5">
    <source>
        <dbReference type="ARBA" id="ARBA00021797"/>
    </source>
</evidence>
<evidence type="ECO:0000256" key="6">
    <source>
        <dbReference type="ARBA" id="ARBA00022490"/>
    </source>
</evidence>
<comment type="function">
    <text evidence="1">Required for the first step of diphthamide biosynthesis, the transfer of 3-amino-3-carboxypropyl from S-adenosyl-L-methionine to a histidine residue. Diphthamide is a post-translational modification of histidine which occurs in elongation factor 2.</text>
</comment>
<dbReference type="CDD" id="cd06257">
    <property type="entry name" value="DnaJ"/>
    <property type="match status" value="1"/>
</dbReference>
<dbReference type="SUPFAM" id="SSF144217">
    <property type="entry name" value="CSL zinc finger"/>
    <property type="match status" value="1"/>
</dbReference>
<dbReference type="OrthoDB" id="445556at2759"/>
<feature type="domain" description="DPH-type MB" evidence="12">
    <location>
        <begin position="103"/>
        <end position="186"/>
    </location>
</feature>
<dbReference type="Gene3D" id="3.10.660.10">
    <property type="entry name" value="DPH Zinc finger"/>
    <property type="match status" value="1"/>
</dbReference>
<name>A0A1E4T307_9ASCO</name>
<dbReference type="Pfam" id="PF05207">
    <property type="entry name" value="Zn_ribbon_CSL"/>
    <property type="match status" value="1"/>
</dbReference>
<dbReference type="InterPro" id="IPR036869">
    <property type="entry name" value="J_dom_sf"/>
</dbReference>
<keyword evidence="8" id="KW-0862">Zinc</keyword>
<protein>
    <recommendedName>
        <fullName evidence="5">Diphthamide biosynthesis protein 4</fullName>
    </recommendedName>
</protein>
<dbReference type="GO" id="GO:0046872">
    <property type="term" value="F:metal ion binding"/>
    <property type="evidence" value="ECO:0007669"/>
    <property type="project" value="UniProtKB-KW"/>
</dbReference>
<comment type="subcellular location">
    <subcellularLocation>
        <location evidence="3">Cytoplasm</location>
    </subcellularLocation>
    <subcellularLocation>
        <location evidence="2">Nucleus</location>
    </subcellularLocation>
</comment>
<sequence length="190" mass="21387">MAEEVLMNLGTDHYSILGLQMTATTQEIKEAYRSKLLSTHPDKLILKGGGGDGNTHSKVPITVLQIKTAYEVLSNPENRLKYDDRLVEFRKLHGLSSGSSSDGLDIVSLDDFKQQVSDDDDDESEEECVWVKDCPRCVSKESFVLTDHDLETNGTAYDDDQDLEGQAYEVVVQCSSCSLWLRVKYYMFDD</sequence>
<dbReference type="Proteomes" id="UP000094801">
    <property type="component" value="Unassembled WGS sequence"/>
</dbReference>
<evidence type="ECO:0000259" key="11">
    <source>
        <dbReference type="PROSITE" id="PS50076"/>
    </source>
</evidence>
<accession>A0A1E4T307</accession>
<dbReference type="SMART" id="SM00271">
    <property type="entry name" value="DnaJ"/>
    <property type="match status" value="1"/>
</dbReference>
<organism evidence="13 14">
    <name type="scientific">[Candida] arabinofermentans NRRL YB-2248</name>
    <dbReference type="NCBI Taxonomy" id="983967"/>
    <lineage>
        <taxon>Eukaryota</taxon>
        <taxon>Fungi</taxon>
        <taxon>Dikarya</taxon>
        <taxon>Ascomycota</taxon>
        <taxon>Saccharomycotina</taxon>
        <taxon>Pichiomycetes</taxon>
        <taxon>Pichiales</taxon>
        <taxon>Pichiaceae</taxon>
        <taxon>Ogataea</taxon>
        <taxon>Ogataea/Candida clade</taxon>
    </lineage>
</organism>
<reference evidence="14" key="1">
    <citation type="submission" date="2016-04" db="EMBL/GenBank/DDBJ databases">
        <title>Comparative genomics of biotechnologically important yeasts.</title>
        <authorList>
            <consortium name="DOE Joint Genome Institute"/>
            <person name="Riley R."/>
            <person name="Haridas S."/>
            <person name="Wolfe K.H."/>
            <person name="Lopes M.R."/>
            <person name="Hittinger C.T."/>
            <person name="Goker M."/>
            <person name="Salamov A."/>
            <person name="Wisecaver J."/>
            <person name="Long T.M."/>
            <person name="Aerts A.L."/>
            <person name="Barry K."/>
            <person name="Choi C."/>
            <person name="Clum A."/>
            <person name="Coughlan A.Y."/>
            <person name="Deshpande S."/>
            <person name="Douglass A.P."/>
            <person name="Hanson S.J."/>
            <person name="Klenk H.-P."/>
            <person name="Labutti K."/>
            <person name="Lapidus A."/>
            <person name="Lindquist E."/>
            <person name="Lipzen A."/>
            <person name="Meier-Kolthoff J.P."/>
            <person name="Ohm R.A."/>
            <person name="Otillar R.P."/>
            <person name="Pangilinan J."/>
            <person name="Peng Y."/>
            <person name="Rokas A."/>
            <person name="Rosa C.A."/>
            <person name="Scheuner C."/>
            <person name="Sibirny A.A."/>
            <person name="Slot J.C."/>
            <person name="Stielow J.B."/>
            <person name="Sun H."/>
            <person name="Kurtzman C.P."/>
            <person name="Blackwell M."/>
            <person name="Grigoriev I.V."/>
            <person name="Jeffries T.W."/>
        </authorList>
    </citation>
    <scope>NUCLEOTIDE SEQUENCE [LARGE SCALE GENOMIC DNA]</scope>
    <source>
        <strain evidence="14">NRRL YB-2248</strain>
    </source>
</reference>
<dbReference type="InterPro" id="IPR007872">
    <property type="entry name" value="DPH_MB_dom"/>
</dbReference>
<evidence type="ECO:0000256" key="8">
    <source>
        <dbReference type="ARBA" id="ARBA00022833"/>
    </source>
</evidence>
<evidence type="ECO:0000256" key="4">
    <source>
        <dbReference type="ARBA" id="ARBA00006169"/>
    </source>
</evidence>
<dbReference type="GO" id="GO:0005737">
    <property type="term" value="C:cytoplasm"/>
    <property type="evidence" value="ECO:0007669"/>
    <property type="project" value="UniProtKB-SubCell"/>
</dbReference>
<dbReference type="GO" id="GO:0005634">
    <property type="term" value="C:nucleus"/>
    <property type="evidence" value="ECO:0007669"/>
    <property type="project" value="UniProtKB-SubCell"/>
</dbReference>